<dbReference type="Pfam" id="PF08205">
    <property type="entry name" value="C2-set_2"/>
    <property type="match status" value="1"/>
</dbReference>
<dbReference type="PANTHER" id="PTHR23278:SF19">
    <property type="entry name" value="OBSCURIN"/>
    <property type="match status" value="1"/>
</dbReference>
<dbReference type="InterPro" id="IPR003598">
    <property type="entry name" value="Ig_sub2"/>
</dbReference>
<dbReference type="GO" id="GO:0030154">
    <property type="term" value="P:cell differentiation"/>
    <property type="evidence" value="ECO:0007669"/>
    <property type="project" value="UniProtKB-ARBA"/>
</dbReference>
<evidence type="ECO:0000313" key="9">
    <source>
        <dbReference type="EMBL" id="CAD7272313.1"/>
    </source>
</evidence>
<dbReference type="InterPro" id="IPR013783">
    <property type="entry name" value="Ig-like_fold"/>
</dbReference>
<evidence type="ECO:0000256" key="1">
    <source>
        <dbReference type="ARBA" id="ARBA00004167"/>
    </source>
</evidence>
<evidence type="ECO:0000259" key="7">
    <source>
        <dbReference type="PROSITE" id="PS50835"/>
    </source>
</evidence>
<dbReference type="SUPFAM" id="SSF48726">
    <property type="entry name" value="Immunoglobulin"/>
    <property type="match status" value="3"/>
</dbReference>
<feature type="region of interest" description="Disordered" evidence="5">
    <location>
        <begin position="563"/>
        <end position="605"/>
    </location>
</feature>
<dbReference type="SUPFAM" id="SSF49265">
    <property type="entry name" value="Fibronectin type III"/>
    <property type="match status" value="1"/>
</dbReference>
<feature type="domain" description="Ig-like" evidence="7">
    <location>
        <begin position="217"/>
        <end position="316"/>
    </location>
</feature>
<dbReference type="EMBL" id="CAJPEX010000018">
    <property type="protein sequence ID" value="CAG0912465.1"/>
    <property type="molecule type" value="Genomic_DNA"/>
</dbReference>
<keyword evidence="6" id="KW-1133">Transmembrane helix</keyword>
<dbReference type="EMBL" id="OA882055">
    <property type="protein sequence ID" value="CAD7272313.1"/>
    <property type="molecule type" value="Genomic_DNA"/>
</dbReference>
<name>A0A7R9BBZ8_9CRUS</name>
<evidence type="ECO:0000256" key="5">
    <source>
        <dbReference type="SAM" id="MobiDB-lite"/>
    </source>
</evidence>
<dbReference type="Proteomes" id="UP000678499">
    <property type="component" value="Unassembled WGS sequence"/>
</dbReference>
<evidence type="ECO:0000256" key="4">
    <source>
        <dbReference type="ARBA" id="ARBA00023157"/>
    </source>
</evidence>
<dbReference type="Pfam" id="PF13927">
    <property type="entry name" value="Ig_3"/>
    <property type="match status" value="2"/>
</dbReference>
<dbReference type="AlphaFoldDB" id="A0A7R9BBZ8"/>
<dbReference type="OrthoDB" id="6378823at2759"/>
<reference evidence="9" key="1">
    <citation type="submission" date="2020-11" db="EMBL/GenBank/DDBJ databases">
        <authorList>
            <person name="Tran Van P."/>
        </authorList>
    </citation>
    <scope>NUCLEOTIDE SEQUENCE</scope>
</reference>
<dbReference type="GO" id="GO:0016020">
    <property type="term" value="C:membrane"/>
    <property type="evidence" value="ECO:0007669"/>
    <property type="project" value="UniProtKB-SubCell"/>
</dbReference>
<dbReference type="SMART" id="SM00409">
    <property type="entry name" value="IG"/>
    <property type="match status" value="3"/>
</dbReference>
<dbReference type="Pfam" id="PF07679">
    <property type="entry name" value="I-set"/>
    <property type="match status" value="1"/>
</dbReference>
<dbReference type="CDD" id="cd00063">
    <property type="entry name" value="FN3"/>
    <property type="match status" value="1"/>
</dbReference>
<evidence type="ECO:0000256" key="2">
    <source>
        <dbReference type="ARBA" id="ARBA00022737"/>
    </source>
</evidence>
<keyword evidence="3 6" id="KW-0472">Membrane</keyword>
<evidence type="ECO:0000313" key="10">
    <source>
        <dbReference type="Proteomes" id="UP000678499"/>
    </source>
</evidence>
<dbReference type="Gene3D" id="2.60.40.10">
    <property type="entry name" value="Immunoglobulins"/>
    <property type="match status" value="5"/>
</dbReference>
<dbReference type="InterPro" id="IPR013162">
    <property type="entry name" value="CD80_C2-set"/>
</dbReference>
<feature type="domain" description="Ig-like" evidence="7">
    <location>
        <begin position="123"/>
        <end position="216"/>
    </location>
</feature>
<protein>
    <recommendedName>
        <fullName evidence="11">Nephrin</fullName>
    </recommendedName>
</protein>
<dbReference type="GO" id="GO:0009653">
    <property type="term" value="P:anatomical structure morphogenesis"/>
    <property type="evidence" value="ECO:0007669"/>
    <property type="project" value="UniProtKB-ARBA"/>
</dbReference>
<organism evidence="9">
    <name type="scientific">Notodromas monacha</name>
    <dbReference type="NCBI Taxonomy" id="399045"/>
    <lineage>
        <taxon>Eukaryota</taxon>
        <taxon>Metazoa</taxon>
        <taxon>Ecdysozoa</taxon>
        <taxon>Arthropoda</taxon>
        <taxon>Crustacea</taxon>
        <taxon>Oligostraca</taxon>
        <taxon>Ostracoda</taxon>
        <taxon>Podocopa</taxon>
        <taxon>Podocopida</taxon>
        <taxon>Cypridocopina</taxon>
        <taxon>Cypridoidea</taxon>
        <taxon>Cyprididae</taxon>
        <taxon>Notodromas</taxon>
    </lineage>
</organism>
<keyword evidence="2" id="KW-0677">Repeat</keyword>
<dbReference type="PROSITE" id="PS50835">
    <property type="entry name" value="IG_LIKE"/>
    <property type="match status" value="4"/>
</dbReference>
<keyword evidence="6" id="KW-0812">Transmembrane</keyword>
<sequence length="637" mass="70179">MSPTRNSIVNLTVIVPPEVPKIYDKNGREMGSVIGPYLEGDNLTLICRGIHGRPPPKLIWFHEEALLDSTYTVHERNGTVENVLEVTHLKRNDLNTTFSCQASNNDVTDAVSNPVRLSMNFRPYEVKILGSRNAALSADQSYPIDCQAVGSWPPAVITWWKNGIRLNNTEEVTTDGGNVSRSTVTFIPRVDDTGKFLVCRAENPRIPGSAIEDKWSPEIYYVPMPRLVLGKNLNKDNIREGIDVYFDCDIKSNPKYFKVSWKHNGLPLHHHNKSAGIIMSERHLAIQKVNRHQAGNYSCVAVNTEGVGESMRVELNVKYAPVCSRQQKKVYGVARREKVLVRCEVDAEPGAESFRWRFNNSDENYDIPQMSFTTSRAGSVLTYTPMTEKDYGTLTCWGTNEVGQQQEPCVYQVVPAGEPDPPHNCTISNQTSSFLEIDCEMGFDGGLSQFFVMEVYDSSSQILKYNVSSDAPHFVVDGLIPGSQLIVSMYAANGKGKSTSLVFQASTLRLPERITDANTVKPSLGTLRITPILGVLIGVVAALVMAALIIVVVMKFRVSAMRSKSSNTGNNKGERMSPAGASSVGTSANLPLRADVDEDDTPGTYSHMDMKSGVDSHHAGKSLLISCEQSCPSYLSN</sequence>
<dbReference type="PROSITE" id="PS50853">
    <property type="entry name" value="FN3"/>
    <property type="match status" value="1"/>
</dbReference>
<dbReference type="InterPro" id="IPR003599">
    <property type="entry name" value="Ig_sub"/>
</dbReference>
<dbReference type="InterPro" id="IPR007110">
    <property type="entry name" value="Ig-like_dom"/>
</dbReference>
<feature type="transmembrane region" description="Helical" evidence="6">
    <location>
        <begin position="532"/>
        <end position="554"/>
    </location>
</feature>
<dbReference type="PANTHER" id="PTHR23278">
    <property type="entry name" value="SIDESTEP PROTEIN"/>
    <property type="match status" value="1"/>
</dbReference>
<dbReference type="InterPro" id="IPR013098">
    <property type="entry name" value="Ig_I-set"/>
</dbReference>
<feature type="domain" description="Ig-like" evidence="7">
    <location>
        <begin position="20"/>
        <end position="118"/>
    </location>
</feature>
<feature type="domain" description="Fibronectin type-III" evidence="8">
    <location>
        <begin position="421"/>
        <end position="513"/>
    </location>
</feature>
<feature type="domain" description="Ig-like" evidence="7">
    <location>
        <begin position="321"/>
        <end position="396"/>
    </location>
</feature>
<dbReference type="InterPro" id="IPR003961">
    <property type="entry name" value="FN3_dom"/>
</dbReference>
<dbReference type="InterPro" id="IPR036116">
    <property type="entry name" value="FN3_sf"/>
</dbReference>
<evidence type="ECO:0008006" key="11">
    <source>
        <dbReference type="Google" id="ProtNLM"/>
    </source>
</evidence>
<gene>
    <name evidence="9" type="ORF">NMOB1V02_LOCUS255</name>
</gene>
<dbReference type="InterPro" id="IPR036179">
    <property type="entry name" value="Ig-like_dom_sf"/>
</dbReference>
<accession>A0A7R9BBZ8</accession>
<dbReference type="CDD" id="cd00096">
    <property type="entry name" value="Ig"/>
    <property type="match status" value="2"/>
</dbReference>
<dbReference type="SMART" id="SM00060">
    <property type="entry name" value="FN3"/>
    <property type="match status" value="1"/>
</dbReference>
<comment type="subcellular location">
    <subcellularLocation>
        <location evidence="1">Membrane</location>
        <topology evidence="1">Single-pass membrane protein</topology>
    </subcellularLocation>
</comment>
<keyword evidence="4" id="KW-1015">Disulfide bond</keyword>
<evidence type="ECO:0000256" key="3">
    <source>
        <dbReference type="ARBA" id="ARBA00023136"/>
    </source>
</evidence>
<keyword evidence="10" id="KW-1185">Reference proteome</keyword>
<evidence type="ECO:0000256" key="6">
    <source>
        <dbReference type="SAM" id="Phobius"/>
    </source>
</evidence>
<dbReference type="SMART" id="SM00408">
    <property type="entry name" value="IGc2"/>
    <property type="match status" value="3"/>
</dbReference>
<proteinExistence type="predicted"/>
<evidence type="ECO:0000259" key="8">
    <source>
        <dbReference type="PROSITE" id="PS50853"/>
    </source>
</evidence>